<feature type="chain" id="PRO_5038704736" description="DUF4352 domain-containing protein" evidence="1">
    <location>
        <begin position="23"/>
        <end position="197"/>
    </location>
</feature>
<dbReference type="Proteomes" id="UP000199651">
    <property type="component" value="Unassembled WGS sequence"/>
</dbReference>
<dbReference type="STRING" id="504798.SAMN05421871_115119"/>
<evidence type="ECO:0000313" key="3">
    <source>
        <dbReference type="Proteomes" id="UP000199651"/>
    </source>
</evidence>
<accession>A0A1H0WKZ4</accession>
<feature type="signal peptide" evidence="1">
    <location>
        <begin position="1"/>
        <end position="22"/>
    </location>
</feature>
<proteinExistence type="predicted"/>
<keyword evidence="3" id="KW-1185">Reference proteome</keyword>
<evidence type="ECO:0000313" key="2">
    <source>
        <dbReference type="EMBL" id="SDP91362.1"/>
    </source>
</evidence>
<gene>
    <name evidence="2" type="ORF">SAMN05192558_12314</name>
</gene>
<reference evidence="3" key="1">
    <citation type="submission" date="2016-10" db="EMBL/GenBank/DDBJ databases">
        <authorList>
            <person name="Varghese N."/>
            <person name="Submissions S."/>
        </authorList>
    </citation>
    <scope>NUCLEOTIDE SEQUENCE [LARGE SCALE GENOMIC DNA]</scope>
    <source>
        <strain evidence="3">IBRC-M 10655</strain>
    </source>
</reference>
<evidence type="ECO:0008006" key="4">
    <source>
        <dbReference type="Google" id="ProtNLM"/>
    </source>
</evidence>
<organism evidence="2 3">
    <name type="scientific">Actinokineospora alba</name>
    <dbReference type="NCBI Taxonomy" id="504798"/>
    <lineage>
        <taxon>Bacteria</taxon>
        <taxon>Bacillati</taxon>
        <taxon>Actinomycetota</taxon>
        <taxon>Actinomycetes</taxon>
        <taxon>Pseudonocardiales</taxon>
        <taxon>Pseudonocardiaceae</taxon>
        <taxon>Actinokineospora</taxon>
    </lineage>
</organism>
<dbReference type="PROSITE" id="PS51257">
    <property type="entry name" value="PROKAR_LIPOPROTEIN"/>
    <property type="match status" value="1"/>
</dbReference>
<dbReference type="EMBL" id="FNJB01000023">
    <property type="protein sequence ID" value="SDP91362.1"/>
    <property type="molecule type" value="Genomic_DNA"/>
</dbReference>
<dbReference type="RefSeq" id="WP_133794271.1">
    <property type="nucleotide sequence ID" value="NZ_FNDV01000015.1"/>
</dbReference>
<dbReference type="AlphaFoldDB" id="A0A1H0WKZ4"/>
<protein>
    <recommendedName>
        <fullName evidence="4">DUF4352 domain-containing protein</fullName>
    </recommendedName>
</protein>
<evidence type="ECO:0000256" key="1">
    <source>
        <dbReference type="SAM" id="SignalP"/>
    </source>
</evidence>
<keyword evidence="1" id="KW-0732">Signal</keyword>
<name>A0A1H0WKZ4_9PSEU</name>
<sequence length="197" mass="21044">MRRVVYSLALVLLVTACGSPPAAAPARSSSTTAKPTATKFVHPAGSAVPGTKAKFGEPVVLAIRSVGEVGLVSVTVTAEKQPASALADYVNEDGSKIKNESVHFVRLAFRNESDVDMSALDPVFFKITLSDGKVRHRDSIIEPPLPKCAVKQVAPQKLMTKGSTFELCYGHVMADGVSVAEIDYHGHHYSEKPVVWS</sequence>